<name>D6PDQ7_9BACT</name>
<proteinExistence type="predicted"/>
<dbReference type="GO" id="GO:0006508">
    <property type="term" value="P:proteolysis"/>
    <property type="evidence" value="ECO:0007669"/>
    <property type="project" value="InterPro"/>
</dbReference>
<dbReference type="InterPro" id="IPR037219">
    <property type="entry name" value="Peptidase_M41-like"/>
</dbReference>
<dbReference type="EMBL" id="GU943001">
    <property type="protein sequence ID" value="ADD93858.1"/>
    <property type="molecule type" value="Genomic_DNA"/>
</dbReference>
<organism evidence="2">
    <name type="scientific">uncultured marine bacterium MedDCM-OCT-S08-C1340</name>
    <dbReference type="NCBI Taxonomy" id="743070"/>
    <lineage>
        <taxon>Bacteria</taxon>
        <taxon>environmental samples</taxon>
    </lineage>
</organism>
<evidence type="ECO:0000259" key="1">
    <source>
        <dbReference type="Pfam" id="PF01434"/>
    </source>
</evidence>
<accession>D6PDQ7</accession>
<dbReference type="GO" id="GO:0004176">
    <property type="term" value="F:ATP-dependent peptidase activity"/>
    <property type="evidence" value="ECO:0007669"/>
    <property type="project" value="InterPro"/>
</dbReference>
<dbReference type="GO" id="GO:0005524">
    <property type="term" value="F:ATP binding"/>
    <property type="evidence" value="ECO:0007669"/>
    <property type="project" value="InterPro"/>
</dbReference>
<sequence>MGPLAYSEQEQEVFLGKSASQTSKNMSNETASSIDSEIRKIIDHQYQRATKLIKDNLEKCI</sequence>
<dbReference type="Gene3D" id="1.20.58.760">
    <property type="entry name" value="Peptidase M41"/>
    <property type="match status" value="1"/>
</dbReference>
<dbReference type="AlphaFoldDB" id="D6PDQ7"/>
<feature type="domain" description="Peptidase M41" evidence="1">
    <location>
        <begin position="1"/>
        <end position="59"/>
    </location>
</feature>
<dbReference type="InterPro" id="IPR000642">
    <property type="entry name" value="Peptidase_M41"/>
</dbReference>
<reference evidence="2" key="1">
    <citation type="journal article" date="2010" name="ISME J.">
        <title>Metagenome of the Mediterranean deep chlorophyll maximum studied by direct and fosmid library 454 pyrosequencing.</title>
        <authorList>
            <person name="Ghai R."/>
            <person name="Martin-Cuadrado A.B."/>
            <person name="Molto A.G."/>
            <person name="Heredia I.G."/>
            <person name="Cabrera R."/>
            <person name="Martin J."/>
            <person name="Verdu M."/>
            <person name="Deschamps P."/>
            <person name="Moreira D."/>
            <person name="Lopez-Garcia P."/>
            <person name="Mira A."/>
            <person name="Rodriguez-Valera F."/>
        </authorList>
    </citation>
    <scope>NUCLEOTIDE SEQUENCE</scope>
</reference>
<evidence type="ECO:0000313" key="2">
    <source>
        <dbReference type="EMBL" id="ADD93858.1"/>
    </source>
</evidence>
<dbReference type="Pfam" id="PF01434">
    <property type="entry name" value="Peptidase_M41"/>
    <property type="match status" value="1"/>
</dbReference>
<protein>
    <recommendedName>
        <fullName evidence="1">Peptidase M41 domain-containing protein</fullName>
    </recommendedName>
</protein>
<dbReference type="SUPFAM" id="SSF140990">
    <property type="entry name" value="FtsH protease domain-like"/>
    <property type="match status" value="1"/>
</dbReference>
<dbReference type="GO" id="GO:0004222">
    <property type="term" value="F:metalloendopeptidase activity"/>
    <property type="evidence" value="ECO:0007669"/>
    <property type="project" value="InterPro"/>
</dbReference>